<organism evidence="4 5">
    <name type="scientific">Bordetella genomosp. 8</name>
    <dbReference type="NCBI Taxonomy" id="1416806"/>
    <lineage>
        <taxon>Bacteria</taxon>
        <taxon>Pseudomonadati</taxon>
        <taxon>Pseudomonadota</taxon>
        <taxon>Betaproteobacteria</taxon>
        <taxon>Burkholderiales</taxon>
        <taxon>Alcaligenaceae</taxon>
        <taxon>Bordetella</taxon>
    </lineage>
</organism>
<dbReference type="Gene3D" id="3.90.25.10">
    <property type="entry name" value="UDP-galactose 4-epimerase, domain 1"/>
    <property type="match status" value="1"/>
</dbReference>
<dbReference type="InterPro" id="IPR045312">
    <property type="entry name" value="PCBER-like"/>
</dbReference>
<dbReference type="Proteomes" id="UP000194151">
    <property type="component" value="Chromosome"/>
</dbReference>
<dbReference type="GO" id="GO:0016491">
    <property type="term" value="F:oxidoreductase activity"/>
    <property type="evidence" value="ECO:0007669"/>
    <property type="project" value="UniProtKB-KW"/>
</dbReference>
<dbReference type="InterPro" id="IPR051609">
    <property type="entry name" value="NmrA/Isoflavone_reductase-like"/>
</dbReference>
<dbReference type="InterPro" id="IPR008030">
    <property type="entry name" value="NmrA-like"/>
</dbReference>
<dbReference type="Gene3D" id="3.40.50.720">
    <property type="entry name" value="NAD(P)-binding Rossmann-like Domain"/>
    <property type="match status" value="1"/>
</dbReference>
<evidence type="ECO:0000313" key="5">
    <source>
        <dbReference type="Proteomes" id="UP000194151"/>
    </source>
</evidence>
<sequence>MFSASHDVTTPRGVLVLGAGQLGMAMLSALAPRLCASQTPITVLVSPGTLRQASPPGTGKLAALRDLGVEVIGFALASDMASLRTLFAAYDTVLNCSGFVAGPGTQLKISRAALAARVKRYIPWQFGVDYDIVGRGSGQPVFDEQYEVRQLLRNQRETEWVIVSTGMFTSFLFEPAFDVVNLERRTIHALGSWDTKVTVTTPEDIGRLTTEILLARPRIANALVYVAGDTISYGELARVIERVTGQDFEKTVWTQEKLRDDLAAAPDDVMTRYRAAFAQGDGMWWEKSRTFNARGGYETTDVESYLRSRLRPGTGAQAGA</sequence>
<keyword evidence="5" id="KW-1185">Reference proteome</keyword>
<evidence type="ECO:0000259" key="3">
    <source>
        <dbReference type="Pfam" id="PF05368"/>
    </source>
</evidence>
<dbReference type="InterPro" id="IPR036291">
    <property type="entry name" value="NAD(P)-bd_dom_sf"/>
</dbReference>
<dbReference type="OrthoDB" id="5540862at2"/>
<evidence type="ECO:0000256" key="1">
    <source>
        <dbReference type="ARBA" id="ARBA00022857"/>
    </source>
</evidence>
<gene>
    <name evidence="4" type="ORF">CAL12_05455</name>
</gene>
<feature type="domain" description="NmrA-like" evidence="3">
    <location>
        <begin position="14"/>
        <end position="268"/>
    </location>
</feature>
<keyword evidence="2" id="KW-0560">Oxidoreductase</keyword>
<protein>
    <submittedName>
        <fullName evidence="4">Aromatic alcohol reductase</fullName>
    </submittedName>
</protein>
<dbReference type="Pfam" id="PF05368">
    <property type="entry name" value="NmrA"/>
    <property type="match status" value="1"/>
</dbReference>
<accession>A0A1W6YH13</accession>
<evidence type="ECO:0000313" key="4">
    <source>
        <dbReference type="EMBL" id="ARP80332.1"/>
    </source>
</evidence>
<dbReference type="SUPFAM" id="SSF51735">
    <property type="entry name" value="NAD(P)-binding Rossmann-fold domains"/>
    <property type="match status" value="1"/>
</dbReference>
<dbReference type="STRING" id="1416806.CAL12_05455"/>
<name>A0A1W6YH13_9BORD</name>
<dbReference type="KEGG" id="bgv:CAL12_05455"/>
<dbReference type="PANTHER" id="PTHR47706">
    <property type="entry name" value="NMRA-LIKE FAMILY PROTEIN"/>
    <property type="match status" value="1"/>
</dbReference>
<dbReference type="PANTHER" id="PTHR47706:SF6">
    <property type="entry name" value="NMRA-LIKE FAMILY PROTEIN (AFU_ORTHOLOGUE AFUA_6G00280)"/>
    <property type="match status" value="1"/>
</dbReference>
<dbReference type="RefSeq" id="WP_086063562.1">
    <property type="nucleotide sequence ID" value="NZ_CP021108.1"/>
</dbReference>
<dbReference type="EMBL" id="CP021108">
    <property type="protein sequence ID" value="ARP80332.1"/>
    <property type="molecule type" value="Genomic_DNA"/>
</dbReference>
<keyword evidence="1" id="KW-0521">NADP</keyword>
<dbReference type="CDD" id="cd05259">
    <property type="entry name" value="PCBER_SDR_a"/>
    <property type="match status" value="1"/>
</dbReference>
<dbReference type="AlphaFoldDB" id="A0A1W6YH13"/>
<evidence type="ECO:0000256" key="2">
    <source>
        <dbReference type="ARBA" id="ARBA00023002"/>
    </source>
</evidence>
<proteinExistence type="predicted"/>
<reference evidence="4 5" key="1">
    <citation type="submission" date="2017-05" db="EMBL/GenBank/DDBJ databases">
        <title>Complete and WGS of Bordetella genogroups.</title>
        <authorList>
            <person name="Spilker T."/>
            <person name="LiPuma J."/>
        </authorList>
    </citation>
    <scope>NUCLEOTIDE SEQUENCE [LARGE SCALE GENOMIC DNA]</scope>
    <source>
        <strain evidence="4 5">AU19157</strain>
    </source>
</reference>